<dbReference type="OrthoDB" id="2910790at2759"/>
<organism evidence="2 3">
    <name type="scientific">Thanatephorus cucumeris (strain AG1-IA)</name>
    <name type="common">Rice sheath blight fungus</name>
    <name type="synonym">Rhizoctonia solani</name>
    <dbReference type="NCBI Taxonomy" id="983506"/>
    <lineage>
        <taxon>Eukaryota</taxon>
        <taxon>Fungi</taxon>
        <taxon>Dikarya</taxon>
        <taxon>Basidiomycota</taxon>
        <taxon>Agaricomycotina</taxon>
        <taxon>Agaricomycetes</taxon>
        <taxon>Cantharellales</taxon>
        <taxon>Ceratobasidiaceae</taxon>
        <taxon>Rhizoctonia</taxon>
        <taxon>Rhizoctonia solani AG-1</taxon>
    </lineage>
</organism>
<dbReference type="AlphaFoldDB" id="L8WQB9"/>
<dbReference type="Proteomes" id="UP000011668">
    <property type="component" value="Unassembled WGS sequence"/>
</dbReference>
<dbReference type="EMBL" id="AFRT01002129">
    <property type="protein sequence ID" value="ELU38539.1"/>
    <property type="molecule type" value="Genomic_DNA"/>
</dbReference>
<protein>
    <submittedName>
        <fullName evidence="2">Uncharacterized protein</fullName>
    </submittedName>
</protein>
<evidence type="ECO:0000313" key="2">
    <source>
        <dbReference type="EMBL" id="ELU38539.1"/>
    </source>
</evidence>
<feature type="region of interest" description="Disordered" evidence="1">
    <location>
        <begin position="141"/>
        <end position="160"/>
    </location>
</feature>
<keyword evidence="3" id="KW-1185">Reference proteome</keyword>
<feature type="region of interest" description="Disordered" evidence="1">
    <location>
        <begin position="212"/>
        <end position="237"/>
    </location>
</feature>
<evidence type="ECO:0000256" key="1">
    <source>
        <dbReference type="SAM" id="MobiDB-lite"/>
    </source>
</evidence>
<comment type="caution">
    <text evidence="2">The sequence shown here is derived from an EMBL/GenBank/DDBJ whole genome shotgun (WGS) entry which is preliminary data.</text>
</comment>
<evidence type="ECO:0000313" key="3">
    <source>
        <dbReference type="Proteomes" id="UP000011668"/>
    </source>
</evidence>
<reference evidence="2 3" key="1">
    <citation type="journal article" date="2013" name="Nat. Commun.">
        <title>The evolution and pathogenic mechanisms of the rice sheath blight pathogen.</title>
        <authorList>
            <person name="Zheng A."/>
            <person name="Lin R."/>
            <person name="Xu L."/>
            <person name="Qin P."/>
            <person name="Tang C."/>
            <person name="Ai P."/>
            <person name="Zhang D."/>
            <person name="Liu Y."/>
            <person name="Sun Z."/>
            <person name="Feng H."/>
            <person name="Wang Y."/>
            <person name="Chen Y."/>
            <person name="Liang X."/>
            <person name="Fu R."/>
            <person name="Li Q."/>
            <person name="Zhang J."/>
            <person name="Yu X."/>
            <person name="Xie Z."/>
            <person name="Ding L."/>
            <person name="Guan P."/>
            <person name="Tang J."/>
            <person name="Liang Y."/>
            <person name="Wang S."/>
            <person name="Deng Q."/>
            <person name="Li S."/>
            <person name="Zhu J."/>
            <person name="Wang L."/>
            <person name="Liu H."/>
            <person name="Li P."/>
        </authorList>
    </citation>
    <scope>NUCLEOTIDE SEQUENCE [LARGE SCALE GENOMIC DNA]</scope>
    <source>
        <strain evidence="3">AG-1 IA</strain>
    </source>
</reference>
<proteinExistence type="predicted"/>
<name>L8WQB9_THACA</name>
<accession>L8WQB9</accession>
<dbReference type="HOGENOM" id="CLU_934404_0_0_1"/>
<sequence>MLTVSGGTQSHLVSAPGRPDFHGTIAPDAVLDYGAKGVALGTIQFGRNAMLMDKYLRRSSMTKFIGSDGMEYKWQSTGDGCDWSLTNAAGYHVADYTLSDVLIPGRRTSCLNICGSWIHLSVATIASICVNAWLDSTFPLSSSQSPSGTGQPPTRRLPNSPFVRNEFHPLPLSISPSLHLLRSIYPHLFDFHKQGSYTGEFKAHRLIAMDTRSTTEDPGPSFPSSPPRNKQTIAPGLYHPYRPGQYLLEFGIRARPEERIIELTIRLRLSIYVHAFALRGEGGGHQKNKERKKRKKNE</sequence>
<feature type="compositionally biased region" description="Low complexity" evidence="1">
    <location>
        <begin position="141"/>
        <end position="154"/>
    </location>
</feature>
<gene>
    <name evidence="2" type="ORF">AG1IA_07426</name>
</gene>